<evidence type="ECO:0000256" key="1">
    <source>
        <dbReference type="ARBA" id="ARBA00004196"/>
    </source>
</evidence>
<dbReference type="GO" id="GO:0017004">
    <property type="term" value="P:cytochrome complex assembly"/>
    <property type="evidence" value="ECO:0007669"/>
    <property type="project" value="UniProtKB-KW"/>
</dbReference>
<sequence length="268" mass="29516">MSLQLGPVVLPAPVLLVLASTLLAFWLARRLARPLGVDTEPRLWGVLLAALLCARLAFVWNYREAYLAAPLSALDIRDGGWSPVAGIVGGWLATAVLLPVRRPERRPVLRALAAATGLWLAGTLALQWHGLQQQRSLPALLLVAVDGRTVDLRSFRGKPVVLNLWATWCPPCRREMPVLQQLQAERADVHVVFANQGESAARVLQYLAGQQLQLHHLLFDPKASAGQAFGHRALPTTYFFDREGRLVDARIGELSRATLAERLHRIAP</sequence>
<dbReference type="GO" id="GO:0015036">
    <property type="term" value="F:disulfide oxidoreductase activity"/>
    <property type="evidence" value="ECO:0007669"/>
    <property type="project" value="UniProtKB-ARBA"/>
</dbReference>
<dbReference type="AlphaFoldDB" id="A0A368XWW2"/>
<feature type="transmembrane region" description="Helical" evidence="5">
    <location>
        <begin position="12"/>
        <end position="31"/>
    </location>
</feature>
<evidence type="ECO:0000256" key="4">
    <source>
        <dbReference type="ARBA" id="ARBA00023284"/>
    </source>
</evidence>
<feature type="transmembrane region" description="Helical" evidence="5">
    <location>
        <begin position="80"/>
        <end position="100"/>
    </location>
</feature>
<dbReference type="PANTHER" id="PTHR42852:SF6">
    <property type="entry name" value="THIOL:DISULFIDE INTERCHANGE PROTEIN DSBE"/>
    <property type="match status" value="1"/>
</dbReference>
<feature type="transmembrane region" description="Helical" evidence="5">
    <location>
        <begin position="112"/>
        <end position="131"/>
    </location>
</feature>
<dbReference type="SUPFAM" id="SSF52833">
    <property type="entry name" value="Thioredoxin-like"/>
    <property type="match status" value="1"/>
</dbReference>
<dbReference type="EMBL" id="QPJK01000003">
    <property type="protein sequence ID" value="RCW72463.1"/>
    <property type="molecule type" value="Genomic_DNA"/>
</dbReference>
<dbReference type="GO" id="GO:0008961">
    <property type="term" value="F:phosphatidylglycerol-prolipoprotein diacylglyceryl transferase activity"/>
    <property type="evidence" value="ECO:0007669"/>
    <property type="project" value="InterPro"/>
</dbReference>
<dbReference type="InterPro" id="IPR017937">
    <property type="entry name" value="Thioredoxin_CS"/>
</dbReference>
<dbReference type="InterPro" id="IPR036249">
    <property type="entry name" value="Thioredoxin-like_sf"/>
</dbReference>
<dbReference type="GO" id="GO:0042158">
    <property type="term" value="P:lipoprotein biosynthetic process"/>
    <property type="evidence" value="ECO:0007669"/>
    <property type="project" value="InterPro"/>
</dbReference>
<organism evidence="7 8">
    <name type="scientific">Pseudorhodoferax soli</name>
    <dbReference type="NCBI Taxonomy" id="545864"/>
    <lineage>
        <taxon>Bacteria</taxon>
        <taxon>Pseudomonadati</taxon>
        <taxon>Pseudomonadota</taxon>
        <taxon>Betaproteobacteria</taxon>
        <taxon>Burkholderiales</taxon>
        <taxon>Comamonadaceae</taxon>
    </lineage>
</organism>
<dbReference type="PANTHER" id="PTHR42852">
    <property type="entry name" value="THIOL:DISULFIDE INTERCHANGE PROTEIN DSBE"/>
    <property type="match status" value="1"/>
</dbReference>
<evidence type="ECO:0000256" key="5">
    <source>
        <dbReference type="SAM" id="Phobius"/>
    </source>
</evidence>
<dbReference type="Pfam" id="PF01790">
    <property type="entry name" value="LGT"/>
    <property type="match status" value="1"/>
</dbReference>
<dbReference type="Gene3D" id="3.40.30.10">
    <property type="entry name" value="Glutaredoxin"/>
    <property type="match status" value="1"/>
</dbReference>
<dbReference type="GO" id="GO:0030313">
    <property type="term" value="C:cell envelope"/>
    <property type="evidence" value="ECO:0007669"/>
    <property type="project" value="UniProtKB-SubCell"/>
</dbReference>
<gene>
    <name evidence="7" type="ORF">DES41_10368</name>
</gene>
<keyword evidence="5" id="KW-0812">Transmembrane</keyword>
<dbReference type="Proteomes" id="UP000252884">
    <property type="component" value="Unassembled WGS sequence"/>
</dbReference>
<protein>
    <submittedName>
        <fullName evidence="7">Thiol-disulfide isomerase/thioredoxin</fullName>
    </submittedName>
</protein>
<dbReference type="PROSITE" id="PS51352">
    <property type="entry name" value="THIOREDOXIN_2"/>
    <property type="match status" value="1"/>
</dbReference>
<evidence type="ECO:0000313" key="8">
    <source>
        <dbReference type="Proteomes" id="UP000252884"/>
    </source>
</evidence>
<dbReference type="GO" id="GO:0016853">
    <property type="term" value="F:isomerase activity"/>
    <property type="evidence" value="ECO:0007669"/>
    <property type="project" value="UniProtKB-KW"/>
</dbReference>
<dbReference type="InterPro" id="IPR013766">
    <property type="entry name" value="Thioredoxin_domain"/>
</dbReference>
<name>A0A368XWW2_9BURK</name>
<evidence type="ECO:0000256" key="2">
    <source>
        <dbReference type="ARBA" id="ARBA00022748"/>
    </source>
</evidence>
<dbReference type="InterPro" id="IPR001640">
    <property type="entry name" value="Lgt"/>
</dbReference>
<keyword evidence="4" id="KW-0676">Redox-active center</keyword>
<proteinExistence type="predicted"/>
<dbReference type="RefSeq" id="WP_114467897.1">
    <property type="nucleotide sequence ID" value="NZ_QPJK01000003.1"/>
</dbReference>
<evidence type="ECO:0000256" key="3">
    <source>
        <dbReference type="ARBA" id="ARBA00023157"/>
    </source>
</evidence>
<keyword evidence="7" id="KW-0413">Isomerase</keyword>
<comment type="subcellular location">
    <subcellularLocation>
        <location evidence="1">Cell envelope</location>
    </subcellularLocation>
</comment>
<dbReference type="InterPro" id="IPR050553">
    <property type="entry name" value="Thioredoxin_ResA/DsbE_sf"/>
</dbReference>
<keyword evidence="5" id="KW-0472">Membrane</keyword>
<feature type="domain" description="Thioredoxin" evidence="6">
    <location>
        <begin position="131"/>
        <end position="268"/>
    </location>
</feature>
<dbReference type="PROSITE" id="PS00194">
    <property type="entry name" value="THIOREDOXIN_1"/>
    <property type="match status" value="1"/>
</dbReference>
<evidence type="ECO:0000313" key="7">
    <source>
        <dbReference type="EMBL" id="RCW72463.1"/>
    </source>
</evidence>
<accession>A0A368XWW2</accession>
<evidence type="ECO:0000259" key="6">
    <source>
        <dbReference type="PROSITE" id="PS51352"/>
    </source>
</evidence>
<feature type="transmembrane region" description="Helical" evidence="5">
    <location>
        <begin position="43"/>
        <end position="60"/>
    </location>
</feature>
<comment type="caution">
    <text evidence="7">The sequence shown here is derived from an EMBL/GenBank/DDBJ whole genome shotgun (WGS) entry which is preliminary data.</text>
</comment>
<dbReference type="InterPro" id="IPR013740">
    <property type="entry name" value="Redoxin"/>
</dbReference>
<keyword evidence="8" id="KW-1185">Reference proteome</keyword>
<keyword evidence="2" id="KW-0201">Cytochrome c-type biogenesis</keyword>
<keyword evidence="3" id="KW-1015">Disulfide bond</keyword>
<keyword evidence="5" id="KW-1133">Transmembrane helix</keyword>
<dbReference type="CDD" id="cd02966">
    <property type="entry name" value="TlpA_like_family"/>
    <property type="match status" value="1"/>
</dbReference>
<dbReference type="GO" id="GO:0005886">
    <property type="term" value="C:plasma membrane"/>
    <property type="evidence" value="ECO:0007669"/>
    <property type="project" value="InterPro"/>
</dbReference>
<dbReference type="Pfam" id="PF08534">
    <property type="entry name" value="Redoxin"/>
    <property type="match status" value="1"/>
</dbReference>
<reference evidence="7 8" key="1">
    <citation type="submission" date="2018-07" db="EMBL/GenBank/DDBJ databases">
        <title>Genomic Encyclopedia of Type Strains, Phase IV (KMG-IV): sequencing the most valuable type-strain genomes for metagenomic binning, comparative biology and taxonomic classification.</title>
        <authorList>
            <person name="Goeker M."/>
        </authorList>
    </citation>
    <scope>NUCLEOTIDE SEQUENCE [LARGE SCALE GENOMIC DNA]</scope>
    <source>
        <strain evidence="7 8">DSM 21634</strain>
    </source>
</reference>
<dbReference type="OrthoDB" id="9811352at2"/>